<keyword evidence="3" id="KW-1185">Reference proteome</keyword>
<accession>A0A9X0DGE3</accession>
<dbReference type="AlphaFoldDB" id="A0A9X0DGE3"/>
<dbReference type="EMBL" id="JAPEIS010000011">
    <property type="protein sequence ID" value="KAJ8061485.1"/>
    <property type="molecule type" value="Genomic_DNA"/>
</dbReference>
<dbReference type="Proteomes" id="UP001152300">
    <property type="component" value="Unassembled WGS sequence"/>
</dbReference>
<sequence length="128" mass="14549">MTDEPGRRTTYESPSRHSTQNINVCIHDDSETCASCPDAHIKRDLIVCNHDDSEHCAFCDGDTELWLSEEDDRYPNRGPVSSDTNSEITSQVLCVLPVPRYQNDGREYQLDLLHPPFEKSGYAPRHAQ</sequence>
<evidence type="ECO:0000313" key="3">
    <source>
        <dbReference type="Proteomes" id="UP001152300"/>
    </source>
</evidence>
<feature type="region of interest" description="Disordered" evidence="1">
    <location>
        <begin position="1"/>
        <end position="20"/>
    </location>
</feature>
<reference evidence="2" key="1">
    <citation type="submission" date="2022-11" db="EMBL/GenBank/DDBJ databases">
        <title>Genome Resource of Sclerotinia nivalis Strain SnTB1, a Plant Pathogen Isolated from American Ginseng.</title>
        <authorList>
            <person name="Fan S."/>
        </authorList>
    </citation>
    <scope>NUCLEOTIDE SEQUENCE</scope>
    <source>
        <strain evidence="2">SnTB1</strain>
    </source>
</reference>
<protein>
    <submittedName>
        <fullName evidence="2">Uncharacterized protein</fullName>
    </submittedName>
</protein>
<proteinExistence type="predicted"/>
<feature type="compositionally biased region" description="Polar residues" evidence="1">
    <location>
        <begin position="11"/>
        <end position="20"/>
    </location>
</feature>
<comment type="caution">
    <text evidence="2">The sequence shown here is derived from an EMBL/GenBank/DDBJ whole genome shotgun (WGS) entry which is preliminary data.</text>
</comment>
<name>A0A9X0DGE3_9HELO</name>
<organism evidence="2 3">
    <name type="scientific">Sclerotinia nivalis</name>
    <dbReference type="NCBI Taxonomy" id="352851"/>
    <lineage>
        <taxon>Eukaryota</taxon>
        <taxon>Fungi</taxon>
        <taxon>Dikarya</taxon>
        <taxon>Ascomycota</taxon>
        <taxon>Pezizomycotina</taxon>
        <taxon>Leotiomycetes</taxon>
        <taxon>Helotiales</taxon>
        <taxon>Sclerotiniaceae</taxon>
        <taxon>Sclerotinia</taxon>
    </lineage>
</organism>
<evidence type="ECO:0000256" key="1">
    <source>
        <dbReference type="SAM" id="MobiDB-lite"/>
    </source>
</evidence>
<evidence type="ECO:0000313" key="2">
    <source>
        <dbReference type="EMBL" id="KAJ8061485.1"/>
    </source>
</evidence>
<gene>
    <name evidence="2" type="ORF">OCU04_009300</name>
</gene>
<feature type="compositionally biased region" description="Basic and acidic residues" evidence="1">
    <location>
        <begin position="1"/>
        <end position="10"/>
    </location>
</feature>